<protein>
    <recommendedName>
        <fullName evidence="1">Fibronectin type-III domain-containing protein</fullName>
    </recommendedName>
</protein>
<dbReference type="Proteomes" id="UP000294545">
    <property type="component" value="Unassembled WGS sequence"/>
</dbReference>
<evidence type="ECO:0000259" key="1">
    <source>
        <dbReference type="PROSITE" id="PS50853"/>
    </source>
</evidence>
<feature type="domain" description="Fibronectin type-III" evidence="1">
    <location>
        <begin position="795"/>
        <end position="898"/>
    </location>
</feature>
<evidence type="ECO:0000313" key="3">
    <source>
        <dbReference type="Proteomes" id="UP000294545"/>
    </source>
</evidence>
<dbReference type="PROSITE" id="PS50853">
    <property type="entry name" value="FN3"/>
    <property type="match status" value="1"/>
</dbReference>
<dbReference type="EMBL" id="SMGQ01000018">
    <property type="protein sequence ID" value="TCK87897.1"/>
    <property type="molecule type" value="Genomic_DNA"/>
</dbReference>
<gene>
    <name evidence="2" type="ORF">EDC19_2741</name>
</gene>
<dbReference type="RefSeq" id="WP_132283391.1">
    <property type="nucleotide sequence ID" value="NZ_SMGQ01000018.1"/>
</dbReference>
<name>A0A4R1M7Y2_9FIRM</name>
<dbReference type="InterPro" id="IPR013783">
    <property type="entry name" value="Ig-like_fold"/>
</dbReference>
<accession>A0A4R1M7Y2</accession>
<dbReference type="CDD" id="cd00063">
    <property type="entry name" value="FN3"/>
    <property type="match status" value="1"/>
</dbReference>
<organism evidence="2 3">
    <name type="scientific">Natranaerovirga hydrolytica</name>
    <dbReference type="NCBI Taxonomy" id="680378"/>
    <lineage>
        <taxon>Bacteria</taxon>
        <taxon>Bacillati</taxon>
        <taxon>Bacillota</taxon>
        <taxon>Clostridia</taxon>
        <taxon>Lachnospirales</taxon>
        <taxon>Natranaerovirgaceae</taxon>
        <taxon>Natranaerovirga</taxon>
    </lineage>
</organism>
<proteinExistence type="predicted"/>
<dbReference type="SUPFAM" id="SSF49265">
    <property type="entry name" value="Fibronectin type III"/>
    <property type="match status" value="1"/>
</dbReference>
<dbReference type="Gene3D" id="2.60.40.10">
    <property type="entry name" value="Immunoglobulins"/>
    <property type="match status" value="1"/>
</dbReference>
<dbReference type="InterPro" id="IPR003961">
    <property type="entry name" value="FN3_dom"/>
</dbReference>
<evidence type="ECO:0000313" key="2">
    <source>
        <dbReference type="EMBL" id="TCK87897.1"/>
    </source>
</evidence>
<sequence length="1448" mass="168512">MKKIISYLLVIISVLTVINPININAIVSTPPISSVSVDEVYYALGQNYVNNTPILRPRIGISWNDMNNWNYDTNLEYESPFYEIIVDNITLNEQRTLRIDADASVDSLDIHDEMNLETGSLYEFSVQTRYYRRREVNGEMIREVAPLTEPRASAYAITDLNVELDPSDDAITVIWDDVGIADLDYRIVYAVGDYSNEAKETLLNNAQGEINNLISTSDSVEEFYDENARRNRLRYTIDQNIYPGQIYSIIVEPMQDYLGGELIQRNRNYPYIFTTSTNIDLRVSEVGNYVRLDWSIPDNFKVGQEENEYSLIEARIIEYSGGQSRNVAIFDGDAANVEYYQVPKPNREVEYQIEVTYGGTGLDPIIARSDRVPYVPAELMIRPTQPQVPKPLSRNIMDQLVNDYGTGNTLREKIEEEYLLPGDEFSGNRNQLLNSEDIFTYNQDNNSLQFVFTPFRRRDINEESDTYGDVIVDRDVYYNIYVAKNIEDLSSAIRVVDRKRYDQINENNIIRDDANEILGYREVLTQYFDSDEQGLQDIVPNQLYYIKVEALKDWGSRDVYSEPNIVAIYFDYEGNIYFPPSIVKPPLKVRDEETTQTTVTFEWKENWFEVFFMNNGEDEWHTEVWINSNGDISFEEEEGYTHLPIYDMQESTIRDRLLPLINDQDYFIREINLGEDPFGVSDVNYKFHRIPYSEVKNAINNRQNIDNEYDLNDYIIELLERDRDDIDPVEWREINPNRDEDLLDYTETGLNANTQYLLLLYPYRVDLNGGELLAHYPTPIIVITEPEEQDIHPDPTVPLLRLDNVTDISATIKWRYNTDLEYEIRYSEYEDIGNSEVLPIELPDEDDPLYPSNGSDYLQKVGDLFPNTEYYFWIRAIQSETNSISAWSNPLIVTTEDINKPLPPRGIGLASLDKLRPFGYEENRGEDFLTLEWLLDPEDNPEDYVDANVRKSFVYIVEIADNPRFVDPQYVELTEGNDDILPANVEKLERNLIKVNELIPNRRYYFRLKTRVILEGDNNQILTRESDDYSPTVSLLTIPSSGEYDGDPADSVIVLPSEYFETIYNPDKKELLYRFRYDGYDADGNFDHFIVERLIDSLIKDNAYVYDIDISEYENKPIINRKIEIPYRLWSAFNENDIDLYIDANATKINLPINSINSQMYNIGNQQGSQATVRINVKEDATSISRGQLSNATPVLIPQEISMQIETPQEIRDIQTVDIPLTLSFKTYNRYNVYNNPVEVVRWQQNQLNWQQEQVTYDNYRGELDLVTNDLGLYHSYLNLAPEVESEQTRHWAVPSRENVLSQVSINNIPTDLNENVSKEEYLNILYGLIEDNNSINVNDSLTNEQIQNLRYSRILKDENGFNHNISREETFDMTLSTFSFFQGRTFNPSNNTIELINESNDVNERYINNLALAIEQNFISNPNQIRPDDHLTYGEMFVILDRLLTLR</sequence>
<dbReference type="InterPro" id="IPR036116">
    <property type="entry name" value="FN3_sf"/>
</dbReference>
<keyword evidence="3" id="KW-1185">Reference proteome</keyword>
<dbReference type="SMART" id="SM00060">
    <property type="entry name" value="FN3"/>
    <property type="match status" value="3"/>
</dbReference>
<reference evidence="2 3" key="1">
    <citation type="submission" date="2019-03" db="EMBL/GenBank/DDBJ databases">
        <title>Genomic Encyclopedia of Type Strains, Phase IV (KMG-IV): sequencing the most valuable type-strain genomes for metagenomic binning, comparative biology and taxonomic classification.</title>
        <authorList>
            <person name="Goeker M."/>
        </authorList>
    </citation>
    <scope>NUCLEOTIDE SEQUENCE [LARGE SCALE GENOMIC DNA]</scope>
    <source>
        <strain evidence="2 3">DSM 24176</strain>
    </source>
</reference>
<comment type="caution">
    <text evidence="2">The sequence shown here is derived from an EMBL/GenBank/DDBJ whole genome shotgun (WGS) entry which is preliminary data.</text>
</comment>
<dbReference type="OrthoDB" id="1735978at2"/>